<dbReference type="PANTHER" id="PTHR38479">
    <property type="entry name" value="LMO0824 PROTEIN"/>
    <property type="match status" value="1"/>
</dbReference>
<organism evidence="1 2">
    <name type="scientific">Kribbella italica</name>
    <dbReference type="NCBI Taxonomy" id="1540520"/>
    <lineage>
        <taxon>Bacteria</taxon>
        <taxon>Bacillati</taxon>
        <taxon>Actinomycetota</taxon>
        <taxon>Actinomycetes</taxon>
        <taxon>Propionibacteriales</taxon>
        <taxon>Kribbellaceae</taxon>
        <taxon>Kribbella</taxon>
    </lineage>
</organism>
<accession>A0A7W9J522</accession>
<evidence type="ECO:0008006" key="3">
    <source>
        <dbReference type="Google" id="ProtNLM"/>
    </source>
</evidence>
<dbReference type="AlphaFoldDB" id="A0A7W9J522"/>
<dbReference type="Pfam" id="PF06224">
    <property type="entry name" value="AlkZ-like"/>
    <property type="match status" value="1"/>
</dbReference>
<sequence length="372" mass="40628">MTMTARALNRASMVRQMLVEREPMAVADAVRRMVAVQAQHPASPYVALFNRVAGFDPHELDAAFAAGIVVKATLMRGTLHAVHTDEHPDFRAAILPMMAGARFEAAFKAGGLTSAEAHAVGVELAAYASEPRSGQDFEAWLDQRLGMGATELWWAMRAVAPLLHAPTGGPWSFGHRPAFVAAPGVPADPERGLEVLTRRYLEGFGPASIADIAQFVKIPRGRVKVAVAALDLEELEGPGGQVLYDVPGGARPDEDLPVPPRLMAMWDSVLLAYDDRARVVPAEYKQVITRNNGDLLPTLLVDGYVAGVWRPVEDGIEATAFRKLPAGVWKALKGEARAMFAMVGERDPRVYRRYDHWWKHLPAVDVRVLPPN</sequence>
<dbReference type="EMBL" id="JACHMY010000001">
    <property type="protein sequence ID" value="MBB5835227.1"/>
    <property type="molecule type" value="Genomic_DNA"/>
</dbReference>
<proteinExistence type="predicted"/>
<evidence type="ECO:0000313" key="1">
    <source>
        <dbReference type="EMBL" id="MBB5835227.1"/>
    </source>
</evidence>
<reference evidence="1 2" key="1">
    <citation type="submission" date="2020-08" db="EMBL/GenBank/DDBJ databases">
        <title>Sequencing the genomes of 1000 actinobacteria strains.</title>
        <authorList>
            <person name="Klenk H.-P."/>
        </authorList>
    </citation>
    <scope>NUCLEOTIDE SEQUENCE [LARGE SCALE GENOMIC DNA]</scope>
    <source>
        <strain evidence="1 2">DSM 28967</strain>
    </source>
</reference>
<evidence type="ECO:0000313" key="2">
    <source>
        <dbReference type="Proteomes" id="UP000549971"/>
    </source>
</evidence>
<gene>
    <name evidence="1" type="ORF">HDA39_001961</name>
</gene>
<dbReference type="RefSeq" id="WP_184794902.1">
    <property type="nucleotide sequence ID" value="NZ_JACHMY010000001.1"/>
</dbReference>
<protein>
    <recommendedName>
        <fullName evidence="3">Winged helix DNA-binding domain-containing protein</fullName>
    </recommendedName>
</protein>
<dbReference type="PANTHER" id="PTHR38479:SF2">
    <property type="entry name" value="WINGED HELIX DNA-BINDING DOMAIN-CONTAINING PROTEIN"/>
    <property type="match status" value="1"/>
</dbReference>
<dbReference type="Proteomes" id="UP000549971">
    <property type="component" value="Unassembled WGS sequence"/>
</dbReference>
<comment type="caution">
    <text evidence="1">The sequence shown here is derived from an EMBL/GenBank/DDBJ whole genome shotgun (WGS) entry which is preliminary data.</text>
</comment>
<dbReference type="InterPro" id="IPR009351">
    <property type="entry name" value="AlkZ-like"/>
</dbReference>
<name>A0A7W9J522_9ACTN</name>
<keyword evidence="2" id="KW-1185">Reference proteome</keyword>